<keyword evidence="2" id="KW-0813">Transport</keyword>
<feature type="transmembrane region" description="Helical" evidence="8">
    <location>
        <begin position="148"/>
        <end position="167"/>
    </location>
</feature>
<organism evidence="11 12">
    <name type="scientific">Natrarchaeobius halalkaliphilus</name>
    <dbReference type="NCBI Taxonomy" id="1679091"/>
    <lineage>
        <taxon>Archaea</taxon>
        <taxon>Methanobacteriati</taxon>
        <taxon>Methanobacteriota</taxon>
        <taxon>Stenosarchaea group</taxon>
        <taxon>Halobacteria</taxon>
        <taxon>Halobacteriales</taxon>
        <taxon>Natrialbaceae</taxon>
        <taxon>Natrarchaeobius</taxon>
    </lineage>
</organism>
<dbReference type="PANTHER" id="PTHR43562">
    <property type="entry name" value="NAPA-TYPE SODIUM/HYDROGEN ANTIPORTER"/>
    <property type="match status" value="1"/>
</dbReference>
<keyword evidence="4 8" id="KW-0812">Transmembrane</keyword>
<reference evidence="11 12" key="1">
    <citation type="submission" date="2018-10" db="EMBL/GenBank/DDBJ databases">
        <title>Natrarchaeobius chitinivorans gen. nov., sp. nov., and Natrarchaeobius haloalkaliphilus sp. nov., alkaliphilic, chitin-utilizing haloarchaea from hypersaline alkaline lakes.</title>
        <authorList>
            <person name="Sorokin D.Y."/>
            <person name="Elcheninov A.G."/>
            <person name="Kostrikina N.A."/>
            <person name="Bale N.J."/>
            <person name="Sinninghe Damste J.S."/>
            <person name="Khijniak T.V."/>
            <person name="Kublanov I.V."/>
            <person name="Toshchakov S.V."/>
        </authorList>
    </citation>
    <scope>NUCLEOTIDE SEQUENCE [LARGE SCALE GENOMIC DNA]</scope>
    <source>
        <strain evidence="11 12">AArcht-Sl</strain>
    </source>
</reference>
<dbReference type="InterPro" id="IPR038770">
    <property type="entry name" value="Na+/solute_symporter_sf"/>
</dbReference>
<feature type="transmembrane region" description="Helical" evidence="8">
    <location>
        <begin position="359"/>
        <end position="381"/>
    </location>
</feature>
<feature type="domain" description="UspA" evidence="9">
    <location>
        <begin position="434"/>
        <end position="558"/>
    </location>
</feature>
<dbReference type="Pfam" id="PF00582">
    <property type="entry name" value="Usp"/>
    <property type="match status" value="1"/>
</dbReference>
<evidence type="ECO:0000256" key="6">
    <source>
        <dbReference type="ARBA" id="ARBA00023065"/>
    </source>
</evidence>
<feature type="transmembrane region" description="Helical" evidence="8">
    <location>
        <begin position="63"/>
        <end position="82"/>
    </location>
</feature>
<evidence type="ECO:0000313" key="12">
    <source>
        <dbReference type="Proteomes" id="UP000273828"/>
    </source>
</evidence>
<name>A0A3N6LQ60_9EURY</name>
<dbReference type="InterPro" id="IPR006153">
    <property type="entry name" value="Cation/H_exchanger_TM"/>
</dbReference>
<dbReference type="Gene3D" id="1.20.1530.20">
    <property type="match status" value="1"/>
</dbReference>
<dbReference type="Gene3D" id="3.40.50.620">
    <property type="entry name" value="HUPs"/>
    <property type="match status" value="1"/>
</dbReference>
<dbReference type="AlphaFoldDB" id="A0A3N6LQ60"/>
<dbReference type="SUPFAM" id="SSF52402">
    <property type="entry name" value="Adenine nucleotide alpha hydrolases-like"/>
    <property type="match status" value="1"/>
</dbReference>
<keyword evidence="3" id="KW-0050">Antiport</keyword>
<evidence type="ECO:0000259" key="9">
    <source>
        <dbReference type="Pfam" id="PF00582"/>
    </source>
</evidence>
<keyword evidence="5 8" id="KW-1133">Transmembrane helix</keyword>
<feature type="transmembrane region" description="Helical" evidence="8">
    <location>
        <begin position="88"/>
        <end position="107"/>
    </location>
</feature>
<proteinExistence type="predicted"/>
<dbReference type="PANTHER" id="PTHR43562:SF4">
    <property type="entry name" value="NA(+)_H(+) ANTIPORTER NHAS5"/>
    <property type="match status" value="1"/>
</dbReference>
<dbReference type="GO" id="GO:0015297">
    <property type="term" value="F:antiporter activity"/>
    <property type="evidence" value="ECO:0007669"/>
    <property type="project" value="UniProtKB-KW"/>
</dbReference>
<dbReference type="GO" id="GO:0016020">
    <property type="term" value="C:membrane"/>
    <property type="evidence" value="ECO:0007669"/>
    <property type="project" value="UniProtKB-SubCell"/>
</dbReference>
<feature type="transmembrane region" description="Helical" evidence="8">
    <location>
        <begin position="209"/>
        <end position="233"/>
    </location>
</feature>
<dbReference type="OrthoDB" id="12029at2157"/>
<evidence type="ECO:0000256" key="4">
    <source>
        <dbReference type="ARBA" id="ARBA00022692"/>
    </source>
</evidence>
<feature type="domain" description="Cation/H+ exchanger transmembrane" evidence="10">
    <location>
        <begin position="47"/>
        <end position="409"/>
    </location>
</feature>
<sequence>MNSPQETTMVLPHWSDGFSTPEAMAALESPHSPPFDDPILVFGLAVVIFLVAPLVLKRYRLPGIVGIILAGAAIGPNGLALLERDETIQLLGEVGLIYLLFVAALEIDLNRFVEYSERSVVFGVLSFVIPQIVGTVVGVIVLEFTLPAASLFAAIFASHTLLAYPVVTQFGLAKNEAMTVTVGGTILTDTLALLVLAVVIAAVGGTLDAAFWLGLAIGLSAFFVGVWVLVPRIGRWFFRIHSEESYFEFLFVLSVLFVCAALAELVGVEHIVGAFLAGLALNRLVPETGPLMNRIQFVGNALFIPFFLLSVGMLVDVRVLLEGLETIGLALSLILMVVVTKYAAAWATGRLYGYGREEVLGIFGLSVGQAAAALAIVQIGFDAGVPGFGQHMINAVVLMILVVSLFSPAVVDRAGSALVRARDREPYDPTAAPQRVLVPISRGSTYRESLLDLALSIRDDRSEEPIHTVSVVRPSGYSRTQADVAEAEAMLEGVESYASGAEISIETHTRVDHNVASGIVRSVLDNRITTLVIGWDGARSRTQATFGHVIDQVLDRTTQLALVGRIRTPLNTTDRILLVVPPGIVDNDGIDEALHTVKLVSRRTVAPVRGLVVDDATRPIERRFDGIDPEAPGTFGRIGGWDELLQQLREERRPTDLVVCLSSRRSDVGWHPQLQRLPSRISSVTDGNFVVVYPATDVQDDDRQFFRFD</sequence>
<gene>
    <name evidence="11" type="ORF">EA462_04825</name>
</gene>
<evidence type="ECO:0000256" key="8">
    <source>
        <dbReference type="SAM" id="Phobius"/>
    </source>
</evidence>
<feature type="transmembrane region" description="Helical" evidence="8">
    <location>
        <begin position="393"/>
        <end position="411"/>
    </location>
</feature>
<dbReference type="InterPro" id="IPR006016">
    <property type="entry name" value="UspA"/>
</dbReference>
<evidence type="ECO:0000256" key="3">
    <source>
        <dbReference type="ARBA" id="ARBA00022449"/>
    </source>
</evidence>
<dbReference type="Pfam" id="PF00999">
    <property type="entry name" value="Na_H_Exchanger"/>
    <property type="match status" value="1"/>
</dbReference>
<feature type="transmembrane region" description="Helical" evidence="8">
    <location>
        <begin position="119"/>
        <end position="142"/>
    </location>
</feature>
<feature type="transmembrane region" description="Helical" evidence="8">
    <location>
        <begin position="39"/>
        <end position="56"/>
    </location>
</feature>
<feature type="transmembrane region" description="Helical" evidence="8">
    <location>
        <begin position="297"/>
        <end position="315"/>
    </location>
</feature>
<dbReference type="EMBL" id="REFY01000002">
    <property type="protein sequence ID" value="RQG91703.1"/>
    <property type="molecule type" value="Genomic_DNA"/>
</dbReference>
<keyword evidence="7 8" id="KW-0472">Membrane</keyword>
<dbReference type="GO" id="GO:1902600">
    <property type="term" value="P:proton transmembrane transport"/>
    <property type="evidence" value="ECO:0007669"/>
    <property type="project" value="InterPro"/>
</dbReference>
<keyword evidence="6" id="KW-0406">Ion transport</keyword>
<keyword evidence="12" id="KW-1185">Reference proteome</keyword>
<comment type="subcellular location">
    <subcellularLocation>
        <location evidence="1">Membrane</location>
        <topology evidence="1">Multi-pass membrane protein</topology>
    </subcellularLocation>
</comment>
<evidence type="ECO:0000256" key="1">
    <source>
        <dbReference type="ARBA" id="ARBA00004141"/>
    </source>
</evidence>
<evidence type="ECO:0000313" key="11">
    <source>
        <dbReference type="EMBL" id="RQG91703.1"/>
    </source>
</evidence>
<dbReference type="Proteomes" id="UP000273828">
    <property type="component" value="Unassembled WGS sequence"/>
</dbReference>
<feature type="transmembrane region" description="Helical" evidence="8">
    <location>
        <begin position="327"/>
        <end position="347"/>
    </location>
</feature>
<comment type="caution">
    <text evidence="11">The sequence shown here is derived from an EMBL/GenBank/DDBJ whole genome shotgun (WGS) entry which is preliminary data.</text>
</comment>
<evidence type="ECO:0000256" key="7">
    <source>
        <dbReference type="ARBA" id="ARBA00023136"/>
    </source>
</evidence>
<feature type="transmembrane region" description="Helical" evidence="8">
    <location>
        <begin position="179"/>
        <end position="203"/>
    </location>
</feature>
<accession>A0A3N6LQ60</accession>
<evidence type="ECO:0000256" key="5">
    <source>
        <dbReference type="ARBA" id="ARBA00022989"/>
    </source>
</evidence>
<evidence type="ECO:0000259" key="10">
    <source>
        <dbReference type="Pfam" id="PF00999"/>
    </source>
</evidence>
<dbReference type="InterPro" id="IPR014729">
    <property type="entry name" value="Rossmann-like_a/b/a_fold"/>
</dbReference>
<feature type="transmembrane region" description="Helical" evidence="8">
    <location>
        <begin position="245"/>
        <end position="263"/>
    </location>
</feature>
<protein>
    <submittedName>
        <fullName evidence="11">Cation:proton antiporter</fullName>
    </submittedName>
</protein>
<evidence type="ECO:0000256" key="2">
    <source>
        <dbReference type="ARBA" id="ARBA00022448"/>
    </source>
</evidence>